<dbReference type="AlphaFoldDB" id="A0A200QYC5"/>
<dbReference type="InterPro" id="IPR055508">
    <property type="entry name" value="DUF7081"/>
</dbReference>
<dbReference type="Pfam" id="PF23299">
    <property type="entry name" value="DUF7081"/>
    <property type="match status" value="1"/>
</dbReference>
<evidence type="ECO:0000256" key="2">
    <source>
        <dbReference type="ARBA" id="ARBA00022723"/>
    </source>
</evidence>
<evidence type="ECO:0000256" key="5">
    <source>
        <dbReference type="ARBA" id="ARBA00023242"/>
    </source>
</evidence>
<dbReference type="PANTHER" id="PTHR33345:SF6">
    <property type="entry name" value="OS03G0747200 PROTEIN"/>
    <property type="match status" value="1"/>
</dbReference>
<feature type="domain" description="Oberon-like PHD finger" evidence="7">
    <location>
        <begin position="161"/>
        <end position="294"/>
    </location>
</feature>
<evidence type="ECO:0000256" key="3">
    <source>
        <dbReference type="ARBA" id="ARBA00022771"/>
    </source>
</evidence>
<dbReference type="OMA" id="YVKCEAV"/>
<dbReference type="GO" id="GO:0008270">
    <property type="term" value="F:zinc ion binding"/>
    <property type="evidence" value="ECO:0007669"/>
    <property type="project" value="UniProtKB-KW"/>
</dbReference>
<proteinExistence type="predicted"/>
<dbReference type="STRING" id="56857.A0A200QYC5"/>
<evidence type="ECO:0000256" key="6">
    <source>
        <dbReference type="SAM" id="MobiDB-lite"/>
    </source>
</evidence>
<dbReference type="EMBL" id="MVGT01000754">
    <property type="protein sequence ID" value="OVA15493.1"/>
    <property type="molecule type" value="Genomic_DNA"/>
</dbReference>
<evidence type="ECO:0000259" key="9">
    <source>
        <dbReference type="Pfam" id="PF24590"/>
    </source>
</evidence>
<name>A0A200QYC5_MACCD</name>
<evidence type="ECO:0000259" key="8">
    <source>
        <dbReference type="Pfam" id="PF23299"/>
    </source>
</evidence>
<sequence>MDSGCQTVGSDIPDENSGYMGGLNRNDLVLRPVAAGESGEGLPYAPINWPNPGDNWRWKAGNRKTNAGFMQDRYLYPPRRLRKTGKQHFASRLSVQEYIKKEFPNADVDAFFASFSWRIPSKDHDLAKIDGTTISSIHIKKEMAEHSGSGSKFGTVSCKAGNERCSLQQARKHSLQAIDCDICCSESGFCRDCCCILCCKTIDSGYGGYSFIRCQEKVNEYEDYICGHVAHLDCALRSYMAGVVGGSVGLDAEYYCRRCDKRTDLIPHVELLLRTCESLDSKEDIEKILNMGLCILRGSQKERAKKMLNRTNMVLAKLKKGSSLDEIWNVEDNISEFSAGNLEGANNQDPMDFTTHNENNDIQRRSQEPVYITSDHRIESSKLEDEIDKVLSDLRKSQEEEYRIAEGKLKGQKDFLLGLYQQLETERSELARPTSSTTDHGVNNLLSGVLSRVNQIKAEVLKLKTMEEVAKGFGQQYILAVFFVKHLHGNYR</sequence>
<dbReference type="InParanoid" id="A0A200QYC5"/>
<evidence type="ECO:0000313" key="11">
    <source>
        <dbReference type="Proteomes" id="UP000195402"/>
    </source>
</evidence>
<evidence type="ECO:0000256" key="4">
    <source>
        <dbReference type="ARBA" id="ARBA00022833"/>
    </source>
</evidence>
<dbReference type="GO" id="GO:0005634">
    <property type="term" value="C:nucleus"/>
    <property type="evidence" value="ECO:0007669"/>
    <property type="project" value="UniProtKB-SubCell"/>
</dbReference>
<dbReference type="FunCoup" id="A0A200QYC5">
    <property type="interactions" value="2553"/>
</dbReference>
<reference evidence="10 11" key="1">
    <citation type="journal article" date="2017" name="Mol. Plant">
        <title>The Genome of Medicinal Plant Macleaya cordata Provides New Insights into Benzylisoquinoline Alkaloids Metabolism.</title>
        <authorList>
            <person name="Liu X."/>
            <person name="Liu Y."/>
            <person name="Huang P."/>
            <person name="Ma Y."/>
            <person name="Qing Z."/>
            <person name="Tang Q."/>
            <person name="Cao H."/>
            <person name="Cheng P."/>
            <person name="Zheng Y."/>
            <person name="Yuan Z."/>
            <person name="Zhou Y."/>
            <person name="Liu J."/>
            <person name="Tang Z."/>
            <person name="Zhuo Y."/>
            <person name="Zhang Y."/>
            <person name="Yu L."/>
            <person name="Huang J."/>
            <person name="Yang P."/>
            <person name="Peng Q."/>
            <person name="Zhang J."/>
            <person name="Jiang W."/>
            <person name="Zhang Z."/>
            <person name="Lin K."/>
            <person name="Ro D.K."/>
            <person name="Chen X."/>
            <person name="Xiong X."/>
            <person name="Shang Y."/>
            <person name="Huang S."/>
            <person name="Zeng J."/>
        </authorList>
    </citation>
    <scope>NUCLEOTIDE SEQUENCE [LARGE SCALE GENOMIC DNA]</scope>
    <source>
        <strain evidence="11">cv. BLH2017</strain>
        <tissue evidence="10">Root</tissue>
    </source>
</reference>
<gene>
    <name evidence="10" type="ORF">BVC80_9035g7</name>
</gene>
<dbReference type="Pfam" id="PF24590">
    <property type="entry name" value="DUF7615"/>
    <property type="match status" value="1"/>
</dbReference>
<dbReference type="PANTHER" id="PTHR33345">
    <property type="entry name" value="ADAPTER PROTEIN, PUTATIVE-RELATED"/>
    <property type="match status" value="1"/>
</dbReference>
<dbReference type="InterPro" id="IPR056034">
    <property type="entry name" value="DUF7615"/>
</dbReference>
<evidence type="ECO:0000259" key="7">
    <source>
        <dbReference type="Pfam" id="PF07227"/>
    </source>
</evidence>
<feature type="compositionally biased region" description="Polar residues" evidence="6">
    <location>
        <begin position="344"/>
        <end position="357"/>
    </location>
</feature>
<keyword evidence="11" id="KW-1185">Reference proteome</keyword>
<feature type="compositionally biased region" description="Basic and acidic residues" evidence="6">
    <location>
        <begin position="358"/>
        <end position="367"/>
    </location>
</feature>
<feature type="domain" description="DUF7615" evidence="9">
    <location>
        <begin position="376"/>
        <end position="475"/>
    </location>
</feature>
<keyword evidence="4" id="KW-0862">Zinc</keyword>
<keyword evidence="3" id="KW-0863">Zinc-finger</keyword>
<keyword evidence="2" id="KW-0479">Metal-binding</keyword>
<dbReference type="OrthoDB" id="1852608at2759"/>
<protein>
    <submittedName>
        <fullName evidence="10">Uncharacterized protein</fullName>
    </submittedName>
</protein>
<dbReference type="InterPro" id="IPR032881">
    <property type="entry name" value="Oberon-like_PHD"/>
</dbReference>
<evidence type="ECO:0000313" key="10">
    <source>
        <dbReference type="EMBL" id="OVA15493.1"/>
    </source>
</evidence>
<organism evidence="10 11">
    <name type="scientific">Macleaya cordata</name>
    <name type="common">Five-seeded plume-poppy</name>
    <name type="synonym">Bocconia cordata</name>
    <dbReference type="NCBI Taxonomy" id="56857"/>
    <lineage>
        <taxon>Eukaryota</taxon>
        <taxon>Viridiplantae</taxon>
        <taxon>Streptophyta</taxon>
        <taxon>Embryophyta</taxon>
        <taxon>Tracheophyta</taxon>
        <taxon>Spermatophyta</taxon>
        <taxon>Magnoliopsida</taxon>
        <taxon>Ranunculales</taxon>
        <taxon>Papaveraceae</taxon>
        <taxon>Papaveroideae</taxon>
        <taxon>Macleaya</taxon>
    </lineage>
</organism>
<evidence type="ECO:0000256" key="1">
    <source>
        <dbReference type="ARBA" id="ARBA00004123"/>
    </source>
</evidence>
<dbReference type="Pfam" id="PF07227">
    <property type="entry name" value="PHD_Oberon"/>
    <property type="match status" value="1"/>
</dbReference>
<dbReference type="Proteomes" id="UP000195402">
    <property type="component" value="Unassembled WGS sequence"/>
</dbReference>
<comment type="caution">
    <text evidence="10">The sequence shown here is derived from an EMBL/GenBank/DDBJ whole genome shotgun (WGS) entry which is preliminary data.</text>
</comment>
<comment type="subcellular location">
    <subcellularLocation>
        <location evidence="1">Nucleus</location>
    </subcellularLocation>
</comment>
<feature type="region of interest" description="Disordered" evidence="6">
    <location>
        <begin position="340"/>
        <end position="367"/>
    </location>
</feature>
<feature type="domain" description="DUF7081" evidence="8">
    <location>
        <begin position="32"/>
        <end position="121"/>
    </location>
</feature>
<keyword evidence="5" id="KW-0539">Nucleus</keyword>
<accession>A0A200QYC5</accession>